<feature type="compositionally biased region" description="Basic residues" evidence="1">
    <location>
        <begin position="67"/>
        <end position="90"/>
    </location>
</feature>
<feature type="compositionally biased region" description="Basic residues" evidence="1">
    <location>
        <begin position="105"/>
        <end position="146"/>
    </location>
</feature>
<keyword evidence="4" id="KW-1185">Reference proteome</keyword>
<comment type="caution">
    <text evidence="3">The sequence shown here is derived from an EMBL/GenBank/DDBJ whole genome shotgun (WGS) entry which is preliminary data.</text>
</comment>
<organism evidence="3 4">
    <name type="scientific">Colletotrichum asianum</name>
    <dbReference type="NCBI Taxonomy" id="702518"/>
    <lineage>
        <taxon>Eukaryota</taxon>
        <taxon>Fungi</taxon>
        <taxon>Dikarya</taxon>
        <taxon>Ascomycota</taxon>
        <taxon>Pezizomycotina</taxon>
        <taxon>Sordariomycetes</taxon>
        <taxon>Hypocreomycetidae</taxon>
        <taxon>Glomerellales</taxon>
        <taxon>Glomerellaceae</taxon>
        <taxon>Colletotrichum</taxon>
        <taxon>Colletotrichum gloeosporioides species complex</taxon>
    </lineage>
</organism>
<evidence type="ECO:0000256" key="2">
    <source>
        <dbReference type="SAM" id="Phobius"/>
    </source>
</evidence>
<feature type="region of interest" description="Disordered" evidence="1">
    <location>
        <begin position="61"/>
        <end position="91"/>
    </location>
</feature>
<accession>A0A8H3ZQA1</accession>
<protein>
    <submittedName>
        <fullName evidence="3">Uncharacterized protein</fullName>
    </submittedName>
</protein>
<feature type="transmembrane region" description="Helical" evidence="2">
    <location>
        <begin position="28"/>
        <end position="50"/>
    </location>
</feature>
<keyword evidence="2" id="KW-1133">Transmembrane helix</keyword>
<evidence type="ECO:0000313" key="4">
    <source>
        <dbReference type="Proteomes" id="UP000434172"/>
    </source>
</evidence>
<proteinExistence type="predicted"/>
<name>A0A8H3ZQA1_9PEZI</name>
<sequence>MAPIPRQHIDTTTTLHRLSRRDAEGGRVAGWLVGCLLAAVFACAIIYYCFNCHFSPKKKTKKEDHEHHHKSHKRPMMHHAHPTTRGHTHGHAAFAHRDEIPHTHRWTHHHHRRAHHHHQKRPKKKAKSKRKTKAKKKTSKNGRSKSRGVEVRFMPMPPMEMPMGVGMPMAPAPVAGMGMGMGLGGVGIGVGMGVMGEDFIDYGPPPGDMDPGTEIGWGVDPMFPLQRFMDDNYSDADDDMEVGCNECCYSFFDALCGVQPGSRDLRREAAGDGPIPLDDNEMAAD</sequence>
<dbReference type="Proteomes" id="UP000434172">
    <property type="component" value="Unassembled WGS sequence"/>
</dbReference>
<evidence type="ECO:0000313" key="3">
    <source>
        <dbReference type="EMBL" id="KAF0328464.1"/>
    </source>
</evidence>
<dbReference type="OrthoDB" id="4851192at2759"/>
<reference evidence="3 4" key="1">
    <citation type="submission" date="2019-12" db="EMBL/GenBank/DDBJ databases">
        <title>A genome sequence resource for the geographically widespread anthracnose pathogen Colletotrichum asianum.</title>
        <authorList>
            <person name="Meng Y."/>
        </authorList>
    </citation>
    <scope>NUCLEOTIDE SEQUENCE [LARGE SCALE GENOMIC DNA]</scope>
    <source>
        <strain evidence="3 4">ICMP 18580</strain>
    </source>
</reference>
<evidence type="ECO:0000256" key="1">
    <source>
        <dbReference type="SAM" id="MobiDB-lite"/>
    </source>
</evidence>
<gene>
    <name evidence="3" type="ORF">GQ607_004260</name>
</gene>
<keyword evidence="2" id="KW-0472">Membrane</keyword>
<feature type="region of interest" description="Disordered" evidence="1">
    <location>
        <begin position="105"/>
        <end position="148"/>
    </location>
</feature>
<dbReference type="AlphaFoldDB" id="A0A8H3ZQA1"/>
<dbReference type="EMBL" id="WOWK01000017">
    <property type="protein sequence ID" value="KAF0328464.1"/>
    <property type="molecule type" value="Genomic_DNA"/>
</dbReference>
<keyword evidence="2" id="KW-0812">Transmembrane</keyword>